<dbReference type="EMBL" id="WKJL01000003">
    <property type="protein sequence ID" value="MRW83765.1"/>
    <property type="molecule type" value="Genomic_DNA"/>
</dbReference>
<dbReference type="GO" id="GO:0000150">
    <property type="term" value="F:DNA strand exchange activity"/>
    <property type="evidence" value="ECO:0007669"/>
    <property type="project" value="InterPro"/>
</dbReference>
<dbReference type="InterPro" id="IPR036162">
    <property type="entry name" value="Resolvase-like_N_sf"/>
</dbReference>
<evidence type="ECO:0000313" key="3">
    <source>
        <dbReference type="Proteomes" id="UP000439986"/>
    </source>
</evidence>
<dbReference type="AlphaFoldDB" id="A0A844D1V7"/>
<dbReference type="Pfam" id="PF00239">
    <property type="entry name" value="Resolvase"/>
    <property type="match status" value="1"/>
</dbReference>
<dbReference type="GO" id="GO:0003677">
    <property type="term" value="F:DNA binding"/>
    <property type="evidence" value="ECO:0007669"/>
    <property type="project" value="InterPro"/>
</dbReference>
<dbReference type="Gene3D" id="3.40.50.1390">
    <property type="entry name" value="Resolvase, N-terminal catalytic domain"/>
    <property type="match status" value="1"/>
</dbReference>
<organism evidence="2 3">
    <name type="scientific">Duganella aquatilis</name>
    <dbReference type="NCBI Taxonomy" id="2666082"/>
    <lineage>
        <taxon>Bacteria</taxon>
        <taxon>Pseudomonadati</taxon>
        <taxon>Pseudomonadota</taxon>
        <taxon>Betaproteobacteria</taxon>
        <taxon>Burkholderiales</taxon>
        <taxon>Oxalobacteraceae</taxon>
        <taxon>Telluria group</taxon>
        <taxon>Duganella</taxon>
    </lineage>
</organism>
<dbReference type="PROSITE" id="PS51737">
    <property type="entry name" value="RECOMBINASE_DNA_BIND"/>
    <property type="match status" value="1"/>
</dbReference>
<sequence length="520" mass="57279">MQIGGVMDTAESAPDVLLKLKAAAYVRMSRATQDHSVQHQLDAIMRYAEVKGLSIIRTFVDAGHSGLKVENRPGLLSLLSEVTSTSCGFSVVVVFDVSRWGRFQDVDESAFYEHLCRRSGVAVQYCAESFIADGSPMSALLKGIKRIMAAEYSRELGVKVLAAQSRFSSMGYKQGGKPGYGLRRVSVAADGSRRTPLMPGERKSTATDRVALVHGPANEVAIIRQIFHLYVEQGLSDRRIATLLRKNDSSRDSGKPWSATAVRRILVNRRYCGDLVYNQTTRRMGSSVTRNQAALWICCNDALPPIVERPIFEIAQSIREQRAGGFQREAILKQLRAIYERHGTISIALCRRDPTLPGGSVIKALFGGYLRAYAAAGLPALRTVTGTLNYRNSRLLVADLFAAVRRYATIAGGNASATEWNNVLLLNGAVHVKIAVAACRSDGAGRSRWRVPLRLAMPADFVLCGLMDRSNIRIEHYVLLAQEQFRHDAMFLSEQSMERVAHACYDSLAPIFANPSEHDS</sequence>
<gene>
    <name evidence="2" type="ORF">GJ698_06610</name>
</gene>
<dbReference type="FunFam" id="3.40.50.1390:FF:000008">
    <property type="entry name" value="DNA recombinase"/>
    <property type="match status" value="1"/>
</dbReference>
<dbReference type="CDD" id="cd00338">
    <property type="entry name" value="Ser_Recombinase"/>
    <property type="match status" value="1"/>
</dbReference>
<dbReference type="InterPro" id="IPR038109">
    <property type="entry name" value="DNA_bind_recomb_sf"/>
</dbReference>
<comment type="caution">
    <text evidence="2">The sequence shown here is derived from an EMBL/GenBank/DDBJ whole genome shotgun (WGS) entry which is preliminary data.</text>
</comment>
<dbReference type="Proteomes" id="UP000439986">
    <property type="component" value="Unassembled WGS sequence"/>
</dbReference>
<evidence type="ECO:0000313" key="2">
    <source>
        <dbReference type="EMBL" id="MRW83765.1"/>
    </source>
</evidence>
<accession>A0A844D1V7</accession>
<dbReference type="InterPro" id="IPR011109">
    <property type="entry name" value="DNA_bind_recombinase_dom"/>
</dbReference>
<dbReference type="PANTHER" id="PTHR30461:SF23">
    <property type="entry name" value="DNA RECOMBINASE-RELATED"/>
    <property type="match status" value="1"/>
</dbReference>
<protein>
    <submittedName>
        <fullName evidence="2">Recombinase family protein</fullName>
    </submittedName>
</protein>
<dbReference type="SUPFAM" id="SSF53041">
    <property type="entry name" value="Resolvase-like"/>
    <property type="match status" value="1"/>
</dbReference>
<evidence type="ECO:0000259" key="1">
    <source>
        <dbReference type="PROSITE" id="PS51737"/>
    </source>
</evidence>
<proteinExistence type="predicted"/>
<feature type="domain" description="Recombinase" evidence="1">
    <location>
        <begin position="199"/>
        <end position="325"/>
    </location>
</feature>
<dbReference type="PANTHER" id="PTHR30461">
    <property type="entry name" value="DNA-INVERTASE FROM LAMBDOID PROPHAGE"/>
    <property type="match status" value="1"/>
</dbReference>
<reference evidence="2 3" key="1">
    <citation type="submission" date="2019-11" db="EMBL/GenBank/DDBJ databases">
        <title>Novel species isolated from a subtropical stream in China.</title>
        <authorList>
            <person name="Lu H."/>
        </authorList>
    </citation>
    <scope>NUCLEOTIDE SEQUENCE [LARGE SCALE GENOMIC DNA]</scope>
    <source>
        <strain evidence="2 3">FT26W</strain>
    </source>
</reference>
<dbReference type="InterPro" id="IPR006119">
    <property type="entry name" value="Resolv_N"/>
</dbReference>
<name>A0A844D1V7_9BURK</name>
<dbReference type="SMART" id="SM00857">
    <property type="entry name" value="Resolvase"/>
    <property type="match status" value="1"/>
</dbReference>
<keyword evidence="3" id="KW-1185">Reference proteome</keyword>
<dbReference type="Gene3D" id="3.90.1750.20">
    <property type="entry name" value="Putative Large Serine Recombinase, Chain B, Domain 2"/>
    <property type="match status" value="1"/>
</dbReference>
<dbReference type="InterPro" id="IPR050639">
    <property type="entry name" value="SSR_resolvase"/>
</dbReference>
<dbReference type="Pfam" id="PF07508">
    <property type="entry name" value="Recombinase"/>
    <property type="match status" value="1"/>
</dbReference>